<reference evidence="3" key="1">
    <citation type="submission" date="2024-02" db="UniProtKB">
        <authorList>
            <consortium name="WormBaseParasite"/>
        </authorList>
    </citation>
    <scope>IDENTIFICATION</scope>
</reference>
<evidence type="ECO:0000313" key="3">
    <source>
        <dbReference type="WBParaSite" id="MBELARI_LOCUS6931"/>
    </source>
</evidence>
<proteinExistence type="predicted"/>
<organism evidence="2 3">
    <name type="scientific">Mesorhabditis belari</name>
    <dbReference type="NCBI Taxonomy" id="2138241"/>
    <lineage>
        <taxon>Eukaryota</taxon>
        <taxon>Metazoa</taxon>
        <taxon>Ecdysozoa</taxon>
        <taxon>Nematoda</taxon>
        <taxon>Chromadorea</taxon>
        <taxon>Rhabditida</taxon>
        <taxon>Rhabditina</taxon>
        <taxon>Rhabditomorpha</taxon>
        <taxon>Rhabditoidea</taxon>
        <taxon>Rhabditidae</taxon>
        <taxon>Mesorhabditinae</taxon>
        <taxon>Mesorhabditis</taxon>
    </lineage>
</organism>
<evidence type="ECO:0000256" key="1">
    <source>
        <dbReference type="SAM" id="Coils"/>
    </source>
</evidence>
<dbReference type="AlphaFoldDB" id="A0AAF3JAQ1"/>
<protein>
    <submittedName>
        <fullName evidence="3">Uncharacterized protein</fullName>
    </submittedName>
</protein>
<dbReference type="WBParaSite" id="MBELARI_LOCUS6931">
    <property type="protein sequence ID" value="MBELARI_LOCUS6931"/>
    <property type="gene ID" value="MBELARI_LOCUS6931"/>
</dbReference>
<feature type="coiled-coil region" evidence="1">
    <location>
        <begin position="217"/>
        <end position="244"/>
    </location>
</feature>
<keyword evidence="1" id="KW-0175">Coiled coil</keyword>
<feature type="coiled-coil region" evidence="1">
    <location>
        <begin position="596"/>
        <end position="626"/>
    </location>
</feature>
<name>A0AAF3JAQ1_9BILA</name>
<sequence>MRGKLEEASNALFNSIEIAHVFLVIKSFISQFYNDTWEVELLSPESLETTIREDDEIESFTNVQKMKPTLSAIETIIKEILEPSNETKNLVANAQEFLNQYSGIFQGAADVAESISRSSRKDKKAIGLTSPPPSFKYIPTHSVVTKGNKAVEQKSEISPVKLLKDVLDHRVVIENLHQINKDSNVNYKSLLVENLRKRSNWRPENGRVLSDIPRLESYFERSELDELKKQIKDEEEKFSTLLTSFSRLSELLFVYESLDEVRSEAEICKETVLTIAERIVALQDKFESKRQVAVIKDNQMFAALLLNVKVLLVRHIQQLEDNWGIDSHWFKAKHFFVQNSITQEDTKLGWWQRLSDQLPKSDQDLLILDSKSKETTSTQTQLDHYRPPLKDTSLNKELQSVYKYFKELQDSVKGTKEPDMIAAEIARILSSLENEWRKSIATEEGMGYTSLLFYAMNKIIYIRNDFMANLSNCFSSKWLLEPKDLLIGFNKDFQIPTWCRNQENLVLRQLEDEKELGNFLHGDSIFISAPTLFKLRNIFFSKEKLKVFAKRVDLNGRGYLIRVETDNSDNSKAKKLSGKCKRFLITEKSYKACDFLQSLKCRFEACEKEIEELDKLDCELENSLSKQIDHLRKFLHEIDDDYNAANYGDESLSTPLEMAEKLKTDLDERQKFGLSPIAFLDKGIKESTEENFLNSLEWASKYEGFQIKWLENSGLRKGENEDGELTDRCFVTKIVTKGPSVHEQSLQQKKIAQADHCLMHAVILSVSLCPITAFYSFKNDRLPIRYFDTQGSGRYFKD</sequence>
<accession>A0AAF3JAQ1</accession>
<evidence type="ECO:0000313" key="2">
    <source>
        <dbReference type="Proteomes" id="UP000887575"/>
    </source>
</evidence>
<dbReference type="Proteomes" id="UP000887575">
    <property type="component" value="Unassembled WGS sequence"/>
</dbReference>
<keyword evidence="2" id="KW-1185">Reference proteome</keyword>